<dbReference type="OrthoDB" id="9792579at2"/>
<feature type="transmembrane region" description="Helical" evidence="6">
    <location>
        <begin position="27"/>
        <end position="49"/>
    </location>
</feature>
<dbReference type="RefSeq" id="WP_068135666.1">
    <property type="nucleotide sequence ID" value="NZ_AP014924.1"/>
</dbReference>
<reference evidence="8" key="1">
    <citation type="submission" date="2015-07" db="EMBL/GenBank/DDBJ databases">
        <title>Complete genome sequence and phylogenetic analysis of Limnochorda pilosa.</title>
        <authorList>
            <person name="Watanabe M."/>
            <person name="Kojima H."/>
            <person name="Fukui M."/>
        </authorList>
    </citation>
    <scope>NUCLEOTIDE SEQUENCE [LARGE SCALE GENOMIC DNA]</scope>
    <source>
        <strain evidence="8">HC45</strain>
    </source>
</reference>
<reference evidence="8" key="2">
    <citation type="journal article" date="2016" name="Int. J. Syst. Evol. Microbiol.">
        <title>Complete genome sequence and cell structure of Limnochorda pilosa, a Gram-negative spore-former within the phylum Firmicutes.</title>
        <authorList>
            <person name="Watanabe M."/>
            <person name="Kojima H."/>
            <person name="Fukui M."/>
        </authorList>
    </citation>
    <scope>NUCLEOTIDE SEQUENCE [LARGE SCALE GENOMIC DNA]</scope>
    <source>
        <strain evidence="8">HC45</strain>
    </source>
</reference>
<evidence type="ECO:0000256" key="3">
    <source>
        <dbReference type="ARBA" id="ARBA00022692"/>
    </source>
</evidence>
<dbReference type="STRING" id="1555112.LIP_1316"/>
<evidence type="ECO:0000313" key="8">
    <source>
        <dbReference type="Proteomes" id="UP000065807"/>
    </source>
</evidence>
<dbReference type="AlphaFoldDB" id="A0A0K2SK17"/>
<dbReference type="PATRIC" id="fig|1555112.3.peg.1358"/>
<feature type="transmembrane region" description="Helical" evidence="6">
    <location>
        <begin position="213"/>
        <end position="232"/>
    </location>
</feature>
<evidence type="ECO:0000256" key="4">
    <source>
        <dbReference type="ARBA" id="ARBA00022989"/>
    </source>
</evidence>
<keyword evidence="2" id="KW-1003">Cell membrane</keyword>
<accession>A0A0K2SK17</accession>
<keyword evidence="4 6" id="KW-1133">Transmembrane helix</keyword>
<dbReference type="PANTHER" id="PTHR43370:SF1">
    <property type="entry name" value="GUANOSINE ABC TRANSPORTER PERMEASE PROTEIN NUPQ"/>
    <property type="match status" value="1"/>
</dbReference>
<dbReference type="GO" id="GO:0005886">
    <property type="term" value="C:plasma membrane"/>
    <property type="evidence" value="ECO:0007669"/>
    <property type="project" value="UniProtKB-SubCell"/>
</dbReference>
<feature type="transmembrane region" description="Helical" evidence="6">
    <location>
        <begin position="128"/>
        <end position="150"/>
    </location>
</feature>
<feature type="transmembrane region" description="Helical" evidence="6">
    <location>
        <begin position="69"/>
        <end position="95"/>
    </location>
</feature>
<evidence type="ECO:0000256" key="1">
    <source>
        <dbReference type="ARBA" id="ARBA00004651"/>
    </source>
</evidence>
<dbReference type="InterPro" id="IPR001851">
    <property type="entry name" value="ABC_transp_permease"/>
</dbReference>
<feature type="transmembrane region" description="Helical" evidence="6">
    <location>
        <begin position="319"/>
        <end position="342"/>
    </location>
</feature>
<dbReference type="CDD" id="cd06580">
    <property type="entry name" value="TM_PBP1_transp_TpRbsC_like"/>
    <property type="match status" value="1"/>
</dbReference>
<dbReference type="GO" id="GO:0022857">
    <property type="term" value="F:transmembrane transporter activity"/>
    <property type="evidence" value="ECO:0007669"/>
    <property type="project" value="InterPro"/>
</dbReference>
<evidence type="ECO:0000256" key="2">
    <source>
        <dbReference type="ARBA" id="ARBA00022475"/>
    </source>
</evidence>
<dbReference type="Pfam" id="PF02653">
    <property type="entry name" value="BPD_transp_2"/>
    <property type="match status" value="1"/>
</dbReference>
<keyword evidence="8" id="KW-1185">Reference proteome</keyword>
<keyword evidence="5 6" id="KW-0472">Membrane</keyword>
<name>A0A0K2SK17_LIMPI</name>
<feature type="transmembrane region" description="Helical" evidence="6">
    <location>
        <begin position="272"/>
        <end position="289"/>
    </location>
</feature>
<dbReference type="KEGG" id="lpil:LIP_1316"/>
<gene>
    <name evidence="7" type="ORF">LIP_1316</name>
</gene>
<feature type="transmembrane region" description="Helical" evidence="6">
    <location>
        <begin position="354"/>
        <end position="377"/>
    </location>
</feature>
<evidence type="ECO:0000256" key="5">
    <source>
        <dbReference type="ARBA" id="ARBA00023136"/>
    </source>
</evidence>
<dbReference type="Proteomes" id="UP000065807">
    <property type="component" value="Chromosome"/>
</dbReference>
<evidence type="ECO:0000313" key="7">
    <source>
        <dbReference type="EMBL" id="BAS27169.1"/>
    </source>
</evidence>
<comment type="subcellular location">
    <subcellularLocation>
        <location evidence="1">Cell membrane</location>
        <topology evidence="1">Multi-pass membrane protein</topology>
    </subcellularLocation>
</comment>
<keyword evidence="3 6" id="KW-0812">Transmembrane</keyword>
<feature type="transmembrane region" description="Helical" evidence="6">
    <location>
        <begin position="398"/>
        <end position="419"/>
    </location>
</feature>
<protein>
    <submittedName>
        <fullName evidence="7">ABC transporter permease</fullName>
    </submittedName>
</protein>
<feature type="transmembrane region" description="Helical" evidence="6">
    <location>
        <begin position="102"/>
        <end position="122"/>
    </location>
</feature>
<sequence length="430" mass="44829">MSQLQPAGPAPGDALGVAVPSLAPRNWAPVVVSGLVAAAILLLFARVVPFGEVATFRLTAGRASAAPPVAPLVVPARAMLLLLAALAAAAGAWAYTRPERGGLSTGFSLGAFVIAFLVWAAAGKSFNLLAMLQSTLVRAVPITLAALSGVMCERSGVINIAIEGMMLTAAFTAVVAASVAGSLWMGLTVGLLTGALLAWAHAVLAIKYRVDQIVSGTVINIFAVGITSYLSARFLQVPEYAWMNNSGTFPAVQVPLLNRIPVLGPLFFEGNLFFFLALALVIGLQVVLFRTRFGLRVRSVGEHPRAADTLGIDVNRVRYVSVILGGMLAGLGGAYFTIGSVGRFDEQMTAGRGFIGLAAMIFGKWTPAGAFGASTLFGFTDSLQTRLQILGIPIPSEFLLMAPYLVTIVVLAGVVGRAYPPAADGQPYEK</sequence>
<evidence type="ECO:0000256" key="6">
    <source>
        <dbReference type="SAM" id="Phobius"/>
    </source>
</evidence>
<proteinExistence type="predicted"/>
<dbReference type="EMBL" id="AP014924">
    <property type="protein sequence ID" value="BAS27169.1"/>
    <property type="molecule type" value="Genomic_DNA"/>
</dbReference>
<dbReference type="PANTHER" id="PTHR43370">
    <property type="entry name" value="SUGAR ABC TRANSPORTER INTEGRAL MEMBRANE PROTEIN-RELATED"/>
    <property type="match status" value="1"/>
</dbReference>
<organism evidence="7 8">
    <name type="scientific">Limnochorda pilosa</name>
    <dbReference type="NCBI Taxonomy" id="1555112"/>
    <lineage>
        <taxon>Bacteria</taxon>
        <taxon>Bacillati</taxon>
        <taxon>Bacillota</taxon>
        <taxon>Limnochordia</taxon>
        <taxon>Limnochordales</taxon>
        <taxon>Limnochordaceae</taxon>
        <taxon>Limnochorda</taxon>
    </lineage>
</organism>
<feature type="transmembrane region" description="Helical" evidence="6">
    <location>
        <begin position="157"/>
        <end position="177"/>
    </location>
</feature>
<feature type="transmembrane region" description="Helical" evidence="6">
    <location>
        <begin position="183"/>
        <end position="206"/>
    </location>
</feature>